<gene>
    <name evidence="2" type="ORF">HHUSO_G36173</name>
</gene>
<evidence type="ECO:0000313" key="3">
    <source>
        <dbReference type="Proteomes" id="UP001369086"/>
    </source>
</evidence>
<accession>A0ABR0Y1D3</accession>
<evidence type="ECO:0000313" key="2">
    <source>
        <dbReference type="EMBL" id="KAK6466482.1"/>
    </source>
</evidence>
<dbReference type="PANTHER" id="PTHR14944:SF3">
    <property type="entry name" value="SI:CH73-71D17.2"/>
    <property type="match status" value="1"/>
</dbReference>
<dbReference type="Pfam" id="PF17659">
    <property type="entry name" value="RADX"/>
    <property type="match status" value="1"/>
</dbReference>
<comment type="caution">
    <text evidence="2">The sequence shown here is derived from an EMBL/GenBank/DDBJ whole genome shotgun (WGS) entry which is preliminary data.</text>
</comment>
<evidence type="ECO:0000256" key="1">
    <source>
        <dbReference type="SAM" id="MobiDB-lite"/>
    </source>
</evidence>
<dbReference type="PANTHER" id="PTHR14944">
    <property type="entry name" value="RPA-RELATED PROTEIN RADX"/>
    <property type="match status" value="1"/>
</dbReference>
<feature type="region of interest" description="Disordered" evidence="1">
    <location>
        <begin position="706"/>
        <end position="725"/>
    </location>
</feature>
<organism evidence="2 3">
    <name type="scientific">Huso huso</name>
    <name type="common">Beluga</name>
    <name type="synonym">Acipenser huso</name>
    <dbReference type="NCBI Taxonomy" id="61971"/>
    <lineage>
        <taxon>Eukaryota</taxon>
        <taxon>Metazoa</taxon>
        <taxon>Chordata</taxon>
        <taxon>Craniata</taxon>
        <taxon>Vertebrata</taxon>
        <taxon>Euteleostomi</taxon>
        <taxon>Actinopterygii</taxon>
        <taxon>Chondrostei</taxon>
        <taxon>Acipenseriformes</taxon>
        <taxon>Acipenseridae</taxon>
        <taxon>Huso</taxon>
    </lineage>
</organism>
<feature type="compositionally biased region" description="Acidic residues" evidence="1">
    <location>
        <begin position="707"/>
        <end position="716"/>
    </location>
</feature>
<proteinExistence type="predicted"/>
<feature type="compositionally biased region" description="Basic residues" evidence="1">
    <location>
        <begin position="641"/>
        <end position="653"/>
    </location>
</feature>
<feature type="region of interest" description="Disordered" evidence="1">
    <location>
        <begin position="624"/>
        <end position="660"/>
    </location>
</feature>
<dbReference type="Proteomes" id="UP001369086">
    <property type="component" value="Unassembled WGS sequence"/>
</dbReference>
<dbReference type="EMBL" id="JAHFZB010000056">
    <property type="protein sequence ID" value="KAK6466482.1"/>
    <property type="molecule type" value="Genomic_DNA"/>
</dbReference>
<sequence>MASRSPRSRGSCVLQRALSPRDGSVFSAARYRRTCKEPLYLIALDRYKTDPASQCHFSPVSAPHGFLYDATLSDGDCRVRVSLHPNLNPLLQNNALRCGSELYDVQFAVEFDEARLGGRCRTFQVLGLEIEEEEETGSPGFQRLRGLNLQSLPWFGRSDGDDEAAVAPLLARRACYLPLWDCDDYFGDAWESPTRRAESPAHHSENDADEEGTQFVTLQQVKASFIKKSKGKLGPLAVRVLKKSRLCHFGKEDRTNECPYQAELEVADRSGAASVILWNSLCLRWYRCLDPGMVLQLWDYRVKESYSRRLGEGRESQNQDQDQDQDQQHIEISLNSRNPAAIIRVVPERSVQRGWRLPSLTFSFLTRAALASCPDGTVCDFIGLVRFVGRPERTRKKGGGGEEFSVYRWLQLDDGTGAGPILLKLHSTSQPETHARLRPMFIVVCTNSQLASTGSQQGGAPSYQYLTSTRHSQVYGHGQHRGRSYTTLPLVQRFIAWVHTLSEETEMSTAAVGGYFSFPPLPTNIKHYLGERKGNPCLLSMEELRAEVGRLQYREHRRFTVQGSVIAARYCRPGERQGEQGRLSTSRAGLAECSTRHYSSSSSLDSASLEPHCSPVGSPEIPFSPHYLRISSTPKQSPPRRSPRKRPLGKCRRKTETPRKRLALTSQFKSSPAQSRQADRSLRQSTASCSLADFIIEEICSEFQLSSDEEEQEMQAEDPALLSPPPGARPLAWSGRCWQGERLGGAGVLPETVPRRYNHARWELQTRAAGLQPACLSHTLPEPARELESFSPASNYHGCYSVTILGLNERLAVEAVFLPTMPAGPHAVPHENSLASVLAHGGPSPSRPPPAPEDLIATAPALANKHFLFVLDISQQGAERLEVVLNRTYPYP</sequence>
<dbReference type="InterPro" id="IPR040893">
    <property type="entry name" value="RADX"/>
</dbReference>
<protein>
    <submittedName>
        <fullName evidence="2">RPA-related protein RADX isoform X1</fullName>
    </submittedName>
</protein>
<reference evidence="2 3" key="1">
    <citation type="submission" date="2021-05" db="EMBL/GenBank/DDBJ databases">
        <authorList>
            <person name="Zahm M."/>
            <person name="Klopp C."/>
            <person name="Cabau C."/>
            <person name="Kuhl H."/>
            <person name="Suciu R."/>
            <person name="Ciorpac M."/>
            <person name="Holostenco D."/>
            <person name="Gessner J."/>
            <person name="Wuertz S."/>
            <person name="Hohne C."/>
            <person name="Stock M."/>
            <person name="Gislard M."/>
            <person name="Lluch J."/>
            <person name="Milhes M."/>
            <person name="Lampietro C."/>
            <person name="Lopez Roques C."/>
            <person name="Donnadieu C."/>
            <person name="Du K."/>
            <person name="Schartl M."/>
            <person name="Guiguen Y."/>
        </authorList>
    </citation>
    <scope>NUCLEOTIDE SEQUENCE [LARGE SCALE GENOMIC DNA]</scope>
    <source>
        <strain evidence="2">Hh-F2</strain>
        <tissue evidence="2">Blood</tissue>
    </source>
</reference>
<keyword evidence="3" id="KW-1185">Reference proteome</keyword>
<name>A0ABR0Y1D3_HUSHU</name>